<dbReference type="RefSeq" id="WP_286344754.1">
    <property type="nucleotide sequence ID" value="NZ_AP027732.1"/>
</dbReference>
<evidence type="ECO:0000313" key="8">
    <source>
        <dbReference type="EMBL" id="BDZ52120.1"/>
    </source>
</evidence>
<keyword evidence="9" id="KW-1185">Reference proteome</keyword>
<name>A0ABN6Y458_9MICO</name>
<feature type="compositionally biased region" description="Low complexity" evidence="6">
    <location>
        <begin position="364"/>
        <end position="388"/>
    </location>
</feature>
<evidence type="ECO:0000259" key="7">
    <source>
        <dbReference type="PROSITE" id="PS00623"/>
    </source>
</evidence>
<keyword evidence="3 5" id="KW-0285">Flavoprotein</keyword>
<accession>A0ABN6Y458</accession>
<protein>
    <recommendedName>
        <fullName evidence="7">Glucose-methanol-choline oxidoreductase N-terminal domain-containing protein</fullName>
    </recommendedName>
</protein>
<dbReference type="EMBL" id="AP027732">
    <property type="protein sequence ID" value="BDZ52120.1"/>
    <property type="molecule type" value="Genomic_DNA"/>
</dbReference>
<dbReference type="Gene3D" id="3.30.410.40">
    <property type="match status" value="1"/>
</dbReference>
<comment type="cofactor">
    <cofactor evidence="1">
        <name>FAD</name>
        <dbReference type="ChEBI" id="CHEBI:57692"/>
    </cofactor>
</comment>
<dbReference type="PROSITE" id="PS00623">
    <property type="entry name" value="GMC_OXRED_1"/>
    <property type="match status" value="1"/>
</dbReference>
<dbReference type="SUPFAM" id="SSF51905">
    <property type="entry name" value="FAD/NAD(P)-binding domain"/>
    <property type="match status" value="1"/>
</dbReference>
<dbReference type="Pfam" id="PF00732">
    <property type="entry name" value="GMC_oxred_N"/>
    <property type="match status" value="1"/>
</dbReference>
<evidence type="ECO:0000256" key="2">
    <source>
        <dbReference type="ARBA" id="ARBA00010790"/>
    </source>
</evidence>
<comment type="similarity">
    <text evidence="2 5">Belongs to the GMC oxidoreductase family.</text>
</comment>
<feature type="region of interest" description="Disordered" evidence="6">
    <location>
        <begin position="350"/>
        <end position="388"/>
    </location>
</feature>
<gene>
    <name evidence="8" type="ORF">GCM10025867_43610</name>
</gene>
<feature type="domain" description="Glucose-methanol-choline oxidoreductase N-terminal" evidence="7">
    <location>
        <begin position="82"/>
        <end position="105"/>
    </location>
</feature>
<dbReference type="InterPro" id="IPR000172">
    <property type="entry name" value="GMC_OxRdtase_N"/>
</dbReference>
<evidence type="ECO:0000313" key="9">
    <source>
        <dbReference type="Proteomes" id="UP001321486"/>
    </source>
</evidence>
<evidence type="ECO:0000256" key="1">
    <source>
        <dbReference type="ARBA" id="ARBA00001974"/>
    </source>
</evidence>
<dbReference type="PANTHER" id="PTHR11552:SF147">
    <property type="entry name" value="CHOLINE DEHYDROGENASE, MITOCHONDRIAL"/>
    <property type="match status" value="1"/>
</dbReference>
<dbReference type="InterPro" id="IPR036188">
    <property type="entry name" value="FAD/NAD-bd_sf"/>
</dbReference>
<dbReference type="InterPro" id="IPR012132">
    <property type="entry name" value="GMC_OxRdtase"/>
</dbReference>
<keyword evidence="4 5" id="KW-0274">FAD</keyword>
<dbReference type="Gene3D" id="3.50.50.60">
    <property type="entry name" value="FAD/NAD(P)-binding domain"/>
    <property type="match status" value="1"/>
</dbReference>
<proteinExistence type="inferred from homology"/>
<evidence type="ECO:0000256" key="3">
    <source>
        <dbReference type="ARBA" id="ARBA00022630"/>
    </source>
</evidence>
<organism evidence="8 9">
    <name type="scientific">Frondihabitans sucicola</name>
    <dbReference type="NCBI Taxonomy" id="1268041"/>
    <lineage>
        <taxon>Bacteria</taxon>
        <taxon>Bacillati</taxon>
        <taxon>Actinomycetota</taxon>
        <taxon>Actinomycetes</taxon>
        <taxon>Micrococcales</taxon>
        <taxon>Microbacteriaceae</taxon>
        <taxon>Frondihabitans</taxon>
    </lineage>
</organism>
<dbReference type="Proteomes" id="UP001321486">
    <property type="component" value="Chromosome"/>
</dbReference>
<evidence type="ECO:0000256" key="5">
    <source>
        <dbReference type="RuleBase" id="RU003968"/>
    </source>
</evidence>
<dbReference type="PANTHER" id="PTHR11552">
    <property type="entry name" value="GLUCOSE-METHANOL-CHOLINE GMC OXIDOREDUCTASE"/>
    <property type="match status" value="1"/>
</dbReference>
<evidence type="ECO:0000256" key="4">
    <source>
        <dbReference type="ARBA" id="ARBA00022827"/>
    </source>
</evidence>
<evidence type="ECO:0000256" key="6">
    <source>
        <dbReference type="SAM" id="MobiDB-lite"/>
    </source>
</evidence>
<reference evidence="9" key="1">
    <citation type="journal article" date="2019" name="Int. J. Syst. Evol. Microbiol.">
        <title>The Global Catalogue of Microorganisms (GCM) 10K type strain sequencing project: providing services to taxonomists for standard genome sequencing and annotation.</title>
        <authorList>
            <consortium name="The Broad Institute Genomics Platform"/>
            <consortium name="The Broad Institute Genome Sequencing Center for Infectious Disease"/>
            <person name="Wu L."/>
            <person name="Ma J."/>
        </authorList>
    </citation>
    <scope>NUCLEOTIDE SEQUENCE [LARGE SCALE GENOMIC DNA]</scope>
    <source>
        <strain evidence="9">NBRC 108728</strain>
    </source>
</reference>
<sequence>MKYDVIVVGAGAAGAPLAARLSEDPERSVLLLEAGPTPETTAGFPRELLDSGTVQGAMPGHPDNWSFLGHLTPALPYVVARGRILGGSSSINGAYFIRARRSDFDRWSADGSDAWAWDAVLPFYRKLENDLQFGDSPEHGSSGPVTISRPPQDHPATVAFGRAAAELGFPEEPDKNAQGAPGHGPVPMNSVDGLRLNTGIAYINPVRDRPNLTVQGGTYVRRVVFDGTRASGVEISRAGAVSLVEADEIVLSAGGVKSPHLLLVSGVGPRDELEAHGVRVVHDLPGVGKDFSDHPEINVGWQPKRDIVDASSRQSMADCLNFTAAGSASEGDLEILPMIKPTGYLLTGSAQSTSGGSLPPCGTRAPGSRPSVASRSAASSSRSSTATI</sequence>